<dbReference type="RefSeq" id="WP_142479077.1">
    <property type="nucleotide sequence ID" value="NZ_CP043612.1"/>
</dbReference>
<dbReference type="OrthoDB" id="1375578at2"/>
<protein>
    <submittedName>
        <fullName evidence="2">Uncharacterized protein</fullName>
    </submittedName>
</protein>
<evidence type="ECO:0000313" key="3">
    <source>
        <dbReference type="Proteomes" id="UP000319267"/>
    </source>
</evidence>
<dbReference type="Proteomes" id="UP000319267">
    <property type="component" value="Unassembled WGS sequence"/>
</dbReference>
<dbReference type="EMBL" id="FXTQ01000002">
    <property type="protein sequence ID" value="SMO59231.1"/>
    <property type="molecule type" value="Genomic_DNA"/>
</dbReference>
<evidence type="ECO:0000256" key="1">
    <source>
        <dbReference type="SAM" id="MobiDB-lite"/>
    </source>
</evidence>
<sequence>MKNSTLTFEDFQIETISRKEQQIIKGGDVEPLPEPYPSKGNGGNGST</sequence>
<name>A0A521CKF8_9FLAO</name>
<organism evidence="2 3">
    <name type="scientific">Flavobacterium nitrogenifigens</name>
    <dbReference type="NCBI Taxonomy" id="1617283"/>
    <lineage>
        <taxon>Bacteria</taxon>
        <taxon>Pseudomonadati</taxon>
        <taxon>Bacteroidota</taxon>
        <taxon>Flavobacteriia</taxon>
        <taxon>Flavobacteriales</taxon>
        <taxon>Flavobacteriaceae</taxon>
        <taxon>Flavobacterium</taxon>
    </lineage>
</organism>
<evidence type="ECO:0000313" key="2">
    <source>
        <dbReference type="EMBL" id="SMO59231.1"/>
    </source>
</evidence>
<proteinExistence type="predicted"/>
<accession>A0A521CKF8</accession>
<feature type="region of interest" description="Disordered" evidence="1">
    <location>
        <begin position="22"/>
        <end position="47"/>
    </location>
</feature>
<keyword evidence="3" id="KW-1185">Reference proteome</keyword>
<reference evidence="2 3" key="1">
    <citation type="submission" date="2017-05" db="EMBL/GenBank/DDBJ databases">
        <authorList>
            <person name="Varghese N."/>
            <person name="Submissions S."/>
        </authorList>
    </citation>
    <scope>NUCLEOTIDE SEQUENCE [LARGE SCALE GENOMIC DNA]</scope>
    <source>
        <strain evidence="2 3">DSM 29982</strain>
    </source>
</reference>
<dbReference type="AlphaFoldDB" id="A0A521CKF8"/>
<gene>
    <name evidence="2" type="ORF">SAMN06265220_102386</name>
</gene>